<organism evidence="2">
    <name type="scientific">Thermofilum pendens</name>
    <dbReference type="NCBI Taxonomy" id="2269"/>
    <lineage>
        <taxon>Archaea</taxon>
        <taxon>Thermoproteota</taxon>
        <taxon>Thermoprotei</taxon>
        <taxon>Thermofilales</taxon>
        <taxon>Thermofilaceae</taxon>
        <taxon>Thermofilum</taxon>
    </lineage>
</organism>
<dbReference type="Gene3D" id="3.30.70.3250">
    <property type="entry name" value="Ribonuclease P, Pop5 subunit"/>
    <property type="match status" value="1"/>
</dbReference>
<protein>
    <submittedName>
        <fullName evidence="2">Uncharacterized protein</fullName>
    </submittedName>
</protein>
<dbReference type="Pfam" id="PF01900">
    <property type="entry name" value="RNase_P_Rpp14"/>
    <property type="match status" value="1"/>
</dbReference>
<name>A0A7C4D2L5_THEPE</name>
<dbReference type="InterPro" id="IPR002759">
    <property type="entry name" value="Pop5/Rpp14/Rnp2-like"/>
</dbReference>
<dbReference type="InterPro" id="IPR038085">
    <property type="entry name" value="Rnp2-like_sf"/>
</dbReference>
<dbReference type="EMBL" id="DTBQ01000021">
    <property type="protein sequence ID" value="HGM46252.1"/>
    <property type="molecule type" value="Genomic_DNA"/>
</dbReference>
<dbReference type="GO" id="GO:0001682">
    <property type="term" value="P:tRNA 5'-leader removal"/>
    <property type="evidence" value="ECO:0007669"/>
    <property type="project" value="InterPro"/>
</dbReference>
<dbReference type="AlphaFoldDB" id="A0A7C4D2L5"/>
<dbReference type="GO" id="GO:0030677">
    <property type="term" value="C:ribonuclease P complex"/>
    <property type="evidence" value="ECO:0007669"/>
    <property type="project" value="InterPro"/>
</dbReference>
<evidence type="ECO:0000256" key="1">
    <source>
        <dbReference type="ARBA" id="ARBA00022694"/>
    </source>
</evidence>
<proteinExistence type="predicted"/>
<reference evidence="2" key="1">
    <citation type="journal article" date="2020" name="mSystems">
        <title>Genome- and Community-Level Interaction Insights into Carbon Utilization and Element Cycling Functions of Hydrothermarchaeota in Hydrothermal Sediment.</title>
        <authorList>
            <person name="Zhou Z."/>
            <person name="Liu Y."/>
            <person name="Xu W."/>
            <person name="Pan J."/>
            <person name="Luo Z.H."/>
            <person name="Li M."/>
        </authorList>
    </citation>
    <scope>NUCLEOTIDE SEQUENCE</scope>
    <source>
        <strain evidence="2">SpSt-649</strain>
    </source>
</reference>
<accession>A0A7C4D2L5</accession>
<comment type="caution">
    <text evidence="2">The sequence shown here is derived from an EMBL/GenBank/DDBJ whole genome shotgun (WGS) entry which is preliminary data.</text>
</comment>
<evidence type="ECO:0000313" key="2">
    <source>
        <dbReference type="EMBL" id="HGM46252.1"/>
    </source>
</evidence>
<dbReference type="SUPFAM" id="SSF160350">
    <property type="entry name" value="Rnp2-like"/>
    <property type="match status" value="1"/>
</dbReference>
<keyword evidence="1" id="KW-0819">tRNA processing</keyword>
<sequence length="93" mass="10046">MEPEKILARISEAVANAFGVVGLAHVNPRLVSREPGSLLIVSVNREGLDKLLAALLISEERSFEIIKVAGTVRRAARILASLSPAGKECRDER</sequence>
<gene>
    <name evidence="2" type="ORF">ENU21_00675</name>
</gene>